<dbReference type="GO" id="GO:0016491">
    <property type="term" value="F:oxidoreductase activity"/>
    <property type="evidence" value="ECO:0007669"/>
    <property type="project" value="UniProtKB-KW"/>
</dbReference>
<keyword evidence="3" id="KW-0560">Oxidoreductase</keyword>
<dbReference type="Gene3D" id="3.40.50.720">
    <property type="entry name" value="NAD(P)-binding Rossmann-like Domain"/>
    <property type="match status" value="2"/>
</dbReference>
<dbReference type="PANTHER" id="PTHR24320">
    <property type="entry name" value="RETINOL DEHYDROGENASE"/>
    <property type="match status" value="1"/>
</dbReference>
<evidence type="ECO:0000256" key="3">
    <source>
        <dbReference type="ARBA" id="ARBA00023002"/>
    </source>
</evidence>
<dbReference type="EMBL" id="NHTK01001028">
    <property type="protein sequence ID" value="PPR03717.1"/>
    <property type="molecule type" value="Genomic_DNA"/>
</dbReference>
<keyword evidence="5" id="KW-1185">Reference proteome</keyword>
<dbReference type="AlphaFoldDB" id="A0A409YKX4"/>
<dbReference type="InParanoid" id="A0A409YKX4"/>
<dbReference type="InterPro" id="IPR002347">
    <property type="entry name" value="SDR_fam"/>
</dbReference>
<organism evidence="4 5">
    <name type="scientific">Panaeolus cyanescens</name>
    <dbReference type="NCBI Taxonomy" id="181874"/>
    <lineage>
        <taxon>Eukaryota</taxon>
        <taxon>Fungi</taxon>
        <taxon>Dikarya</taxon>
        <taxon>Basidiomycota</taxon>
        <taxon>Agaricomycotina</taxon>
        <taxon>Agaricomycetes</taxon>
        <taxon>Agaricomycetidae</taxon>
        <taxon>Agaricales</taxon>
        <taxon>Agaricineae</taxon>
        <taxon>Galeropsidaceae</taxon>
        <taxon>Panaeolus</taxon>
    </lineage>
</organism>
<evidence type="ECO:0000256" key="1">
    <source>
        <dbReference type="ARBA" id="ARBA00006484"/>
    </source>
</evidence>
<name>A0A409YKX4_9AGAR</name>
<dbReference type="PANTHER" id="PTHR24320:SF282">
    <property type="entry name" value="WW DOMAIN-CONTAINING OXIDOREDUCTASE"/>
    <property type="match status" value="1"/>
</dbReference>
<comment type="similarity">
    <text evidence="1">Belongs to the short-chain dehydrogenases/reductases (SDR) family.</text>
</comment>
<dbReference type="OrthoDB" id="191139at2759"/>
<dbReference type="InterPro" id="IPR036291">
    <property type="entry name" value="NAD(P)-bd_dom_sf"/>
</dbReference>
<dbReference type="Proteomes" id="UP000284842">
    <property type="component" value="Unassembled WGS sequence"/>
</dbReference>
<evidence type="ECO:0008006" key="6">
    <source>
        <dbReference type="Google" id="ProtNLM"/>
    </source>
</evidence>
<dbReference type="SUPFAM" id="SSF51735">
    <property type="entry name" value="NAD(P)-binding Rossmann-fold domains"/>
    <property type="match status" value="2"/>
</dbReference>
<evidence type="ECO:0000313" key="5">
    <source>
        <dbReference type="Proteomes" id="UP000284842"/>
    </source>
</evidence>
<dbReference type="PRINTS" id="PR00081">
    <property type="entry name" value="GDHRDH"/>
</dbReference>
<accession>A0A409YKX4</accession>
<evidence type="ECO:0000256" key="2">
    <source>
        <dbReference type="ARBA" id="ARBA00022857"/>
    </source>
</evidence>
<proteinExistence type="inferred from homology"/>
<dbReference type="Pfam" id="PF00106">
    <property type="entry name" value="adh_short"/>
    <property type="match status" value="2"/>
</dbReference>
<evidence type="ECO:0000313" key="4">
    <source>
        <dbReference type="EMBL" id="PPR03717.1"/>
    </source>
</evidence>
<gene>
    <name evidence="4" type="ORF">CVT24_007392</name>
</gene>
<keyword evidence="2" id="KW-0521">NADP</keyword>
<comment type="caution">
    <text evidence="4">The sequence shown here is derived from an EMBL/GenBank/DDBJ whole genome shotgun (WGS) entry which is preliminary data.</text>
</comment>
<dbReference type="STRING" id="181874.A0A409YKX4"/>
<reference evidence="4 5" key="1">
    <citation type="journal article" date="2018" name="Evol. Lett.">
        <title>Horizontal gene cluster transfer increased hallucinogenic mushroom diversity.</title>
        <authorList>
            <person name="Reynolds H.T."/>
            <person name="Vijayakumar V."/>
            <person name="Gluck-Thaler E."/>
            <person name="Korotkin H.B."/>
            <person name="Matheny P.B."/>
            <person name="Slot J.C."/>
        </authorList>
    </citation>
    <scope>NUCLEOTIDE SEQUENCE [LARGE SCALE GENOMIC DNA]</scope>
    <source>
        <strain evidence="4 5">2629</strain>
    </source>
</reference>
<sequence>MSWFSRRTISEDDLIDLHGKVAIVTGGNAGVGYATVQFLVRKGAKVYLAARNESRALAAIEKLKADGIENGDLQWLYLDLADPRLAKKSAEDFLTKEKRLDILGAPLKPFNNAALTAMGPFALDKDGLLNITVTNHISHYVFTRTLLPLLKQTAAQPHSDVRIVNVTSTAHSKVHPATLKGRENININYGEGVRLSLQTYGLTKLANILHITELQRSFDASSSPESNITCLAVHPGTLKTATTDTFLASIPYVSPIAQLLGGLIFIDPKYGGINVAWAAAGKEIAASRSDYRGKYITPVATVSTPSAAAQDERLARELRETTEEILQDLGFEDDLVDLHGKVAIVTGANTGIGYATAQFLVRKGAKVYIAARNESRALDAIQKMQVEGIEDGTLRWLHLDLSDPRLAKKSAEEFASKENRLDILVNNAAIAAVGPYKVDKDGLLDIVVTNHISHYVFTRTLLPLLKQTASEPNSDVRIVNVSSVAHTEVHPKSFKTKEEVTKDYGQGFYKYVQTYGLTKLQNILHIAELQRQLNASASEGRITCMAAHPGYIHTRGSGDFLAGVPLGSIIKPLLTSTLFVSWRDGAMNVVWAAAGKEVAQDREKYAGKYLEPMGKIMSGSAEARDEGLAKELWATTEQILKEMGL</sequence>
<protein>
    <recommendedName>
        <fullName evidence="6">NAD(P)-binding protein</fullName>
    </recommendedName>
</protein>